<dbReference type="PIRSF" id="PIRSF010372">
    <property type="entry name" value="PaiB"/>
    <property type="match status" value="1"/>
</dbReference>
<sequence>MFFPAAHVERSVPVLRRFIRDNPLGVLTTAIPSDQHPLILSSHIPWLLDVADEASETDLGRLRGHMARQNPQSRAMMAAAAAHANANTLEQEVLVLFTAAPHHYVTPNFYVKTKPTTAKAVPTWNYAAVQAYGKATVYFGSPSEETARFLDGQMRDLSRHAETSIMEYTGQRGRPGPWDVSDAPERYIELLTKNIIGIEIVVDRLEGKFKMSQEMRQGDRKGVVEGFEKLDSDLGRDMARLVRERGDLEGAAKS</sequence>
<dbReference type="SUPFAM" id="SSF50475">
    <property type="entry name" value="FMN-binding split barrel"/>
    <property type="match status" value="1"/>
</dbReference>
<dbReference type="AlphaFoldDB" id="A0A8H4LQL7"/>
<dbReference type="Gene3D" id="2.30.110.10">
    <property type="entry name" value="Electron Transport, Fmn-binding Protein, Chain A"/>
    <property type="match status" value="1"/>
</dbReference>
<dbReference type="OrthoDB" id="2101473at2759"/>
<dbReference type="Pfam" id="PF04299">
    <property type="entry name" value="FMN_bind_2"/>
    <property type="match status" value="1"/>
</dbReference>
<dbReference type="InterPro" id="IPR012349">
    <property type="entry name" value="Split_barrel_FMN-bd"/>
</dbReference>
<dbReference type="EMBL" id="JAAVMX010000014">
    <property type="protein sequence ID" value="KAF4503804.1"/>
    <property type="molecule type" value="Genomic_DNA"/>
</dbReference>
<proteinExistence type="predicted"/>
<dbReference type="PANTHER" id="PTHR35802:SF1">
    <property type="entry name" value="PROTEASE SYNTHASE AND SPORULATION PROTEIN PAI 2"/>
    <property type="match status" value="1"/>
</dbReference>
<evidence type="ECO:0000313" key="2">
    <source>
        <dbReference type="EMBL" id="KAF4506904.1"/>
    </source>
</evidence>
<reference evidence="1 3" key="1">
    <citation type="journal article" date="2020" name="Genome Biol. Evol.">
        <title>A new high-quality draft genome assembly of the Chinese cordyceps Ophiocordyceps sinensis.</title>
        <authorList>
            <person name="Shu R."/>
            <person name="Zhang J."/>
            <person name="Meng Q."/>
            <person name="Zhang H."/>
            <person name="Zhou G."/>
            <person name="Li M."/>
            <person name="Wu P."/>
            <person name="Zhao Y."/>
            <person name="Chen C."/>
            <person name="Qin Q."/>
        </authorList>
    </citation>
    <scope>NUCLEOTIDE SEQUENCE [LARGE SCALE GENOMIC DNA]</scope>
    <source>
        <strain evidence="1 3">IOZ07</strain>
    </source>
</reference>
<accession>A0A8H4LQL7</accession>
<name>A0A8H4LQL7_9HYPO</name>
<comment type="caution">
    <text evidence="1">The sequence shown here is derived from an EMBL/GenBank/DDBJ whole genome shotgun (WGS) entry which is preliminary data.</text>
</comment>
<evidence type="ECO:0000313" key="3">
    <source>
        <dbReference type="Proteomes" id="UP000557566"/>
    </source>
</evidence>
<keyword evidence="3" id="KW-1185">Reference proteome</keyword>
<gene>
    <name evidence="2" type="ORF">G6O67_006940</name>
    <name evidence="1" type="ORF">G6O67_008856</name>
</gene>
<evidence type="ECO:0000313" key="1">
    <source>
        <dbReference type="EMBL" id="KAF4503804.1"/>
    </source>
</evidence>
<dbReference type="PANTHER" id="PTHR35802">
    <property type="entry name" value="PROTEASE SYNTHASE AND SPORULATION PROTEIN PAI 2"/>
    <property type="match status" value="1"/>
</dbReference>
<dbReference type="EMBL" id="JAAVMX010000007">
    <property type="protein sequence ID" value="KAF4506904.1"/>
    <property type="molecule type" value="Genomic_DNA"/>
</dbReference>
<evidence type="ECO:0008006" key="4">
    <source>
        <dbReference type="Google" id="ProtNLM"/>
    </source>
</evidence>
<dbReference type="Proteomes" id="UP000557566">
    <property type="component" value="Unassembled WGS sequence"/>
</dbReference>
<protein>
    <recommendedName>
        <fullName evidence="4">FMN-binding split barrel</fullName>
    </recommendedName>
</protein>
<dbReference type="InterPro" id="IPR007396">
    <property type="entry name" value="TR_PAI2-type"/>
</dbReference>
<organism evidence="1 3">
    <name type="scientific">Ophiocordyceps sinensis</name>
    <dbReference type="NCBI Taxonomy" id="72228"/>
    <lineage>
        <taxon>Eukaryota</taxon>
        <taxon>Fungi</taxon>
        <taxon>Dikarya</taxon>
        <taxon>Ascomycota</taxon>
        <taxon>Pezizomycotina</taxon>
        <taxon>Sordariomycetes</taxon>
        <taxon>Hypocreomycetidae</taxon>
        <taxon>Hypocreales</taxon>
        <taxon>Ophiocordycipitaceae</taxon>
        <taxon>Ophiocordyceps</taxon>
    </lineage>
</organism>